<sequence length="67" mass="7035">MSNSGKKGGVLGRLFGSDKSDSDCCSVQIVEETDEPQEKNAAPNGEAEAPCCGTESQRDASAEEARR</sequence>
<gene>
    <name evidence="2" type="ORF">IF129_23030</name>
</gene>
<accession>A0A927IF61</accession>
<dbReference type="EMBL" id="JACXYU010000016">
    <property type="protein sequence ID" value="MBD3934424.1"/>
    <property type="molecule type" value="Genomic_DNA"/>
</dbReference>
<evidence type="ECO:0000313" key="2">
    <source>
        <dbReference type="EMBL" id="MBD3934424.1"/>
    </source>
</evidence>
<comment type="caution">
    <text evidence="2">The sequence shown here is derived from an EMBL/GenBank/DDBJ whole genome shotgun (WGS) entry which is preliminary data.</text>
</comment>
<keyword evidence="3" id="KW-1185">Reference proteome</keyword>
<feature type="compositionally biased region" description="Basic and acidic residues" evidence="1">
    <location>
        <begin position="56"/>
        <end position="67"/>
    </location>
</feature>
<feature type="compositionally biased region" description="Gly residues" evidence="1">
    <location>
        <begin position="1"/>
        <end position="11"/>
    </location>
</feature>
<reference evidence="2" key="1">
    <citation type="submission" date="2020-09" db="EMBL/GenBank/DDBJ databases">
        <title>Secondary metabolite and genome analysis of marine Streptomyces chumphonensis KK1-2T.</title>
        <authorList>
            <person name="Phongsopitanun W."/>
            <person name="Kanchanasin P."/>
            <person name="Pittayakhajonwut P."/>
            <person name="Suwanborirux K."/>
            <person name="Tanasupawat S."/>
        </authorList>
    </citation>
    <scope>NUCLEOTIDE SEQUENCE</scope>
    <source>
        <strain evidence="2">KK1-2</strain>
    </source>
</reference>
<dbReference type="AlphaFoldDB" id="A0A927IF61"/>
<protein>
    <submittedName>
        <fullName evidence="2">Uncharacterized protein</fullName>
    </submittedName>
</protein>
<organism evidence="2 3">
    <name type="scientific">Streptomyces chumphonensis</name>
    <dbReference type="NCBI Taxonomy" id="1214925"/>
    <lineage>
        <taxon>Bacteria</taxon>
        <taxon>Bacillati</taxon>
        <taxon>Actinomycetota</taxon>
        <taxon>Actinomycetes</taxon>
        <taxon>Kitasatosporales</taxon>
        <taxon>Streptomycetaceae</taxon>
        <taxon>Streptomyces</taxon>
    </lineage>
</organism>
<dbReference type="RefSeq" id="WP_191211718.1">
    <property type="nucleotide sequence ID" value="NZ_BAABKL010000001.1"/>
</dbReference>
<proteinExistence type="predicted"/>
<evidence type="ECO:0000256" key="1">
    <source>
        <dbReference type="SAM" id="MobiDB-lite"/>
    </source>
</evidence>
<dbReference type="Proteomes" id="UP000632289">
    <property type="component" value="Unassembled WGS sequence"/>
</dbReference>
<feature type="region of interest" description="Disordered" evidence="1">
    <location>
        <begin position="1"/>
        <end position="67"/>
    </location>
</feature>
<name>A0A927IF61_9ACTN</name>
<evidence type="ECO:0000313" key="3">
    <source>
        <dbReference type="Proteomes" id="UP000632289"/>
    </source>
</evidence>